<protein>
    <recommendedName>
        <fullName evidence="1">N-acetyltransferase domain-containing protein</fullName>
    </recommendedName>
</protein>
<dbReference type="PROSITE" id="PS51186">
    <property type="entry name" value="GNAT"/>
    <property type="match status" value="1"/>
</dbReference>
<accession>A0ABP6Y7P8</accession>
<proteinExistence type="predicted"/>
<evidence type="ECO:0000313" key="2">
    <source>
        <dbReference type="EMBL" id="GAA3578745.1"/>
    </source>
</evidence>
<dbReference type="SUPFAM" id="SSF55729">
    <property type="entry name" value="Acyl-CoA N-acyltransferases (Nat)"/>
    <property type="match status" value="1"/>
</dbReference>
<organism evidence="2 3">
    <name type="scientific">Amycolatopsis ultiminotia</name>
    <dbReference type="NCBI Taxonomy" id="543629"/>
    <lineage>
        <taxon>Bacteria</taxon>
        <taxon>Bacillati</taxon>
        <taxon>Actinomycetota</taxon>
        <taxon>Actinomycetes</taxon>
        <taxon>Pseudonocardiales</taxon>
        <taxon>Pseudonocardiaceae</taxon>
        <taxon>Amycolatopsis</taxon>
    </lineage>
</organism>
<dbReference type="Pfam" id="PF00583">
    <property type="entry name" value="Acetyltransf_1"/>
    <property type="match status" value="1"/>
</dbReference>
<name>A0ABP6Y7P8_9PSEU</name>
<keyword evidence="3" id="KW-1185">Reference proteome</keyword>
<gene>
    <name evidence="2" type="ORF">GCM10022222_74340</name>
</gene>
<dbReference type="CDD" id="cd04301">
    <property type="entry name" value="NAT_SF"/>
    <property type="match status" value="1"/>
</dbReference>
<reference evidence="3" key="1">
    <citation type="journal article" date="2019" name="Int. J. Syst. Evol. Microbiol.">
        <title>The Global Catalogue of Microorganisms (GCM) 10K type strain sequencing project: providing services to taxonomists for standard genome sequencing and annotation.</title>
        <authorList>
            <consortium name="The Broad Institute Genomics Platform"/>
            <consortium name="The Broad Institute Genome Sequencing Center for Infectious Disease"/>
            <person name="Wu L."/>
            <person name="Ma J."/>
        </authorList>
    </citation>
    <scope>NUCLEOTIDE SEQUENCE [LARGE SCALE GENOMIC DNA]</scope>
    <source>
        <strain evidence="3">JCM 16898</strain>
    </source>
</reference>
<dbReference type="Proteomes" id="UP001500689">
    <property type="component" value="Unassembled WGS sequence"/>
</dbReference>
<feature type="domain" description="N-acetyltransferase" evidence="1">
    <location>
        <begin position="3"/>
        <end position="154"/>
    </location>
</feature>
<evidence type="ECO:0000259" key="1">
    <source>
        <dbReference type="PROSITE" id="PS51186"/>
    </source>
</evidence>
<dbReference type="Gene3D" id="3.40.630.30">
    <property type="match status" value="1"/>
</dbReference>
<dbReference type="InterPro" id="IPR000182">
    <property type="entry name" value="GNAT_dom"/>
</dbReference>
<sequence>MYPHFEPARLDDVEELLSLYRRVYGSTYALPLGTDPQVMAAELAADTTTWLLARDHGRIVASILATVAPADRLGKLQGLVVDPARRGGGIAHTAVGELTQHLLASGSVDSVYGTARTTATAPQRICLRNGFTALGLFPNLRKAARHETMALLARHREGLLARRHPVTRVPAKLGRLVNAIDKTVGLPMWPELVDTPETRPESDRPVRLELVDAPNYVQREFDRLVTDPVRRFYPLHRPNVLLADVDGHFESYAHLSRTDGYCTLIGATPAPMSVAPYLDTLIDELSGLGAHYVETLVPLHCFAELSTLLAHGFLPAALYPAMRREGELFHDYVVMARTLQPLNFRGLAIDEAFRPFAEQYIDLWTGRYLDTQGVFQS</sequence>
<evidence type="ECO:0000313" key="3">
    <source>
        <dbReference type="Proteomes" id="UP001500689"/>
    </source>
</evidence>
<dbReference type="InterPro" id="IPR016181">
    <property type="entry name" value="Acyl_CoA_acyltransferase"/>
</dbReference>
<dbReference type="EMBL" id="BAAAZN010000023">
    <property type="protein sequence ID" value="GAA3578745.1"/>
    <property type="molecule type" value="Genomic_DNA"/>
</dbReference>
<dbReference type="RefSeq" id="WP_344867977.1">
    <property type="nucleotide sequence ID" value="NZ_BAAAZN010000023.1"/>
</dbReference>
<comment type="caution">
    <text evidence="2">The sequence shown here is derived from an EMBL/GenBank/DDBJ whole genome shotgun (WGS) entry which is preliminary data.</text>
</comment>